<evidence type="ECO:0000313" key="3">
    <source>
        <dbReference type="Proteomes" id="UP000023755"/>
    </source>
</evidence>
<proteinExistence type="predicted"/>
<keyword evidence="1" id="KW-0812">Transmembrane</keyword>
<gene>
    <name evidence="2" type="primary">madB</name>
    <name evidence="2" type="ORF">NHE_0043</name>
</gene>
<feature type="transmembrane region" description="Helical" evidence="1">
    <location>
        <begin position="21"/>
        <end position="40"/>
    </location>
</feature>
<sequence>MNLTALVKDMIIYERLSTNVCVLRTSVFLLLHLSTIYPIIPMACTTSEFLVAISISFKLRTFASLLCRARLLVAKSFNSAILMSTTIPITATKPSTVFIRNIAIRYKSDHGASKKAKTPCPVRKPRIICKSRMASPLETPGFTDMSAIVFLRRCGVSVLSSQSPTLTVIIERDESSTDEQRSAHNVITVSIIKVDVLPLDRTLSRTCEVYRGKNSANMLLPELNQNRVQKTDLHFSNVLCRTVFLSVSSRAASTVLIILDSIFYCAL</sequence>
<keyword evidence="1" id="KW-0472">Membrane</keyword>
<dbReference type="AlphaFoldDB" id="X5H2Y8"/>
<dbReference type="EMBL" id="CP007481">
    <property type="protein sequence ID" value="AHX11018.1"/>
    <property type="molecule type" value="Genomic_DNA"/>
</dbReference>
<name>X5H2Y8_9RICK</name>
<dbReference type="STRING" id="1286528.NHE_0043"/>
<dbReference type="KEGG" id="nhm:NHE_0043"/>
<evidence type="ECO:0000256" key="1">
    <source>
        <dbReference type="SAM" id="Phobius"/>
    </source>
</evidence>
<reference evidence="2 3" key="1">
    <citation type="submission" date="2014-03" db="EMBL/GenBank/DDBJ databases">
        <title>Sequencing and Comparison of Genomes and Transcriptome Profiles of Human Ehrlichiosis Agents.</title>
        <authorList>
            <person name="Lin M."/>
            <person name="Daugherty S.C."/>
            <person name="Nagaraj S."/>
            <person name="Cheng Z."/>
            <person name="Xiong Q."/>
            <person name="Lin F.-Y."/>
            <person name="Sengamalay N."/>
            <person name="Ott S."/>
            <person name="Godinez A."/>
            <person name="Tallon L.J."/>
            <person name="Sadzewicz L."/>
            <person name="Fraser C.M."/>
            <person name="Dunning Hotopp J.C."/>
            <person name="Rikihisa Y."/>
        </authorList>
    </citation>
    <scope>NUCLEOTIDE SEQUENCE [LARGE SCALE GENOMIC DNA]</scope>
    <source>
        <strain evidence="2 3">Oregon</strain>
    </source>
</reference>
<accession>X5H2Y8</accession>
<keyword evidence="1" id="KW-1133">Transmembrane helix</keyword>
<evidence type="ECO:0000313" key="2">
    <source>
        <dbReference type="EMBL" id="AHX11018.1"/>
    </source>
</evidence>
<keyword evidence="3" id="KW-1185">Reference proteome</keyword>
<protein>
    <submittedName>
        <fullName evidence="2">MadB domain protein</fullName>
    </submittedName>
</protein>
<dbReference type="Proteomes" id="UP000023755">
    <property type="component" value="Chromosome"/>
</dbReference>
<dbReference type="HOGENOM" id="CLU_1041440_0_0_5"/>
<organism evidence="2 3">
    <name type="scientific">Neorickettsia helminthoeca str. Oregon</name>
    <dbReference type="NCBI Taxonomy" id="1286528"/>
    <lineage>
        <taxon>Bacteria</taxon>
        <taxon>Pseudomonadati</taxon>
        <taxon>Pseudomonadota</taxon>
        <taxon>Alphaproteobacteria</taxon>
        <taxon>Rickettsiales</taxon>
        <taxon>Anaplasmataceae</taxon>
        <taxon>Neorickettsia</taxon>
    </lineage>
</organism>